<accession>A0A0E3W2Q6</accession>
<gene>
    <name evidence="1" type="ORF">600</name>
</gene>
<dbReference type="STRING" id="690567.600"/>
<dbReference type="Proteomes" id="UP000045545">
    <property type="component" value="Unassembled WGS sequence"/>
</dbReference>
<evidence type="ECO:0000313" key="1">
    <source>
        <dbReference type="EMBL" id="CFX14627.1"/>
    </source>
</evidence>
<name>A0A0E3W2Q6_9FIRM</name>
<reference evidence="1 2" key="1">
    <citation type="submission" date="2015-03" db="EMBL/GenBank/DDBJ databases">
        <authorList>
            <person name="Murphy D."/>
        </authorList>
    </citation>
    <scope>NUCLEOTIDE SEQUENCE [LARGE SCALE GENOMIC DNA]</scope>
    <source>
        <strain evidence="1 2">OL-4</strain>
    </source>
</reference>
<keyword evidence="2" id="KW-1185">Reference proteome</keyword>
<dbReference type="OrthoDB" id="1852197at2"/>
<sequence>MQNPLDELYDRYNRFVPDAEIQKKIEACHQQLIRSLEKPERKLILQIIDSKDMISGFYAKESFTCGFWREGDAEDEA</sequence>
<dbReference type="EMBL" id="CGIH01000009">
    <property type="protein sequence ID" value="CFX14627.1"/>
    <property type="molecule type" value="Genomic_DNA"/>
</dbReference>
<organism evidence="1 2">
    <name type="scientific">Syntrophomonas zehnderi OL-4</name>
    <dbReference type="NCBI Taxonomy" id="690567"/>
    <lineage>
        <taxon>Bacteria</taxon>
        <taxon>Bacillati</taxon>
        <taxon>Bacillota</taxon>
        <taxon>Clostridia</taxon>
        <taxon>Eubacteriales</taxon>
        <taxon>Syntrophomonadaceae</taxon>
        <taxon>Syntrophomonas</taxon>
    </lineage>
</organism>
<proteinExistence type="predicted"/>
<evidence type="ECO:0000313" key="2">
    <source>
        <dbReference type="Proteomes" id="UP000045545"/>
    </source>
</evidence>
<dbReference type="RefSeq" id="WP_046495658.1">
    <property type="nucleotide sequence ID" value="NZ_CGIH01000009.1"/>
</dbReference>
<protein>
    <submittedName>
        <fullName evidence="1">Uncharacterized</fullName>
    </submittedName>
</protein>
<dbReference type="AlphaFoldDB" id="A0A0E3W2Q6"/>